<dbReference type="Pfam" id="PF05523">
    <property type="entry name" value="FdtA"/>
    <property type="match status" value="1"/>
</dbReference>
<dbReference type="Proteomes" id="UP000014541">
    <property type="component" value="Unassembled WGS sequence"/>
</dbReference>
<dbReference type="STRING" id="1125699.HMPREF9194_01001"/>
<dbReference type="OrthoDB" id="9795513at2"/>
<comment type="caution">
    <text evidence="2">The sequence shown here is derived from an EMBL/GenBank/DDBJ whole genome shotgun (WGS) entry which is preliminary data.</text>
</comment>
<proteinExistence type="predicted"/>
<organism evidence="2 3">
    <name type="scientific">Treponema maltophilum ATCC 51939</name>
    <dbReference type="NCBI Taxonomy" id="1125699"/>
    <lineage>
        <taxon>Bacteria</taxon>
        <taxon>Pseudomonadati</taxon>
        <taxon>Spirochaetota</taxon>
        <taxon>Spirochaetia</taxon>
        <taxon>Spirochaetales</taxon>
        <taxon>Treponemataceae</taxon>
        <taxon>Treponema</taxon>
    </lineage>
</organism>
<dbReference type="CDD" id="cd20292">
    <property type="entry name" value="cupin_QdtA-like"/>
    <property type="match status" value="1"/>
</dbReference>
<dbReference type="PATRIC" id="fig|1125699.3.peg.1024"/>
<protein>
    <recommendedName>
        <fullName evidence="1">Sugar 3,4-ketoisomerase QdtA cupin domain-containing protein</fullName>
    </recommendedName>
</protein>
<dbReference type="RefSeq" id="WP_016525293.1">
    <property type="nucleotide sequence ID" value="NZ_KE332518.1"/>
</dbReference>
<evidence type="ECO:0000259" key="1">
    <source>
        <dbReference type="Pfam" id="PF05523"/>
    </source>
</evidence>
<dbReference type="InterPro" id="IPR014710">
    <property type="entry name" value="RmlC-like_jellyroll"/>
</dbReference>
<reference evidence="2 3" key="1">
    <citation type="submission" date="2013-04" db="EMBL/GenBank/DDBJ databases">
        <title>The Genome Sequence of Treponema maltophilum ATCC 51939.</title>
        <authorList>
            <consortium name="The Broad Institute Genomics Platform"/>
            <person name="Earl A."/>
            <person name="Ward D."/>
            <person name="Feldgarden M."/>
            <person name="Gevers D."/>
            <person name="Leonetti C."/>
            <person name="Blanton J.M."/>
            <person name="Dewhirst F.E."/>
            <person name="Izard J."/>
            <person name="Walker B."/>
            <person name="Young S."/>
            <person name="Zeng Q."/>
            <person name="Gargeya S."/>
            <person name="Fitzgerald M."/>
            <person name="Haas B."/>
            <person name="Abouelleil A."/>
            <person name="Allen A.W."/>
            <person name="Alvarado L."/>
            <person name="Arachchi H.M."/>
            <person name="Berlin A.M."/>
            <person name="Chapman S.B."/>
            <person name="Gainer-Dewar J."/>
            <person name="Goldberg J."/>
            <person name="Griggs A."/>
            <person name="Gujja S."/>
            <person name="Hansen M."/>
            <person name="Howarth C."/>
            <person name="Imamovic A."/>
            <person name="Ireland A."/>
            <person name="Larimer J."/>
            <person name="McCowan C."/>
            <person name="Murphy C."/>
            <person name="Pearson M."/>
            <person name="Poon T.W."/>
            <person name="Priest M."/>
            <person name="Roberts A."/>
            <person name="Saif S."/>
            <person name="Shea T."/>
            <person name="Sisk P."/>
            <person name="Sykes S."/>
            <person name="Wortman J."/>
            <person name="Nusbaum C."/>
            <person name="Birren B."/>
        </authorList>
    </citation>
    <scope>NUCLEOTIDE SEQUENCE [LARGE SCALE GENOMIC DNA]</scope>
    <source>
        <strain evidence="2 3">ATCC 51939</strain>
    </source>
</reference>
<keyword evidence="3" id="KW-1185">Reference proteome</keyword>
<dbReference type="AlphaFoldDB" id="S3KEQ5"/>
<dbReference type="InterPro" id="IPR011051">
    <property type="entry name" value="RmlC_Cupin_sf"/>
</dbReference>
<accession>S3KEQ5</accession>
<dbReference type="SUPFAM" id="SSF51182">
    <property type="entry name" value="RmlC-like cupins"/>
    <property type="match status" value="1"/>
</dbReference>
<dbReference type="eggNOG" id="COG0662">
    <property type="taxonomic scope" value="Bacteria"/>
</dbReference>
<name>S3KEQ5_TREMA</name>
<feature type="domain" description="Sugar 3,4-ketoisomerase QdtA cupin" evidence="1">
    <location>
        <begin position="7"/>
        <end position="134"/>
    </location>
</feature>
<evidence type="ECO:0000313" key="3">
    <source>
        <dbReference type="Proteomes" id="UP000014541"/>
    </source>
</evidence>
<dbReference type="HOGENOM" id="CLU_127501_0_0_12"/>
<dbReference type="EMBL" id="ATFF01000006">
    <property type="protein sequence ID" value="EPF30682.1"/>
    <property type="molecule type" value="Genomic_DNA"/>
</dbReference>
<evidence type="ECO:0000313" key="2">
    <source>
        <dbReference type="EMBL" id="EPF30682.1"/>
    </source>
</evidence>
<sequence>MKNTVDDCKLIHVRNHNFIDGILTLSDKTYVPFDIKRIYYLYDIPQNSNRGAHAHKNLYQLILAAAGSFTVELDDGNKKKQFNLSCSSQGLIIVPGIWRNLTGFSHGAVALVFASEYYTETDYIRNYDEFLHYRKINTTR</sequence>
<dbReference type="InterPro" id="IPR008894">
    <property type="entry name" value="QdtA_cupin_dom"/>
</dbReference>
<dbReference type="Gene3D" id="2.60.120.10">
    <property type="entry name" value="Jelly Rolls"/>
    <property type="match status" value="1"/>
</dbReference>
<gene>
    <name evidence="2" type="ORF">HMPREF9194_01001</name>
</gene>